<reference evidence="3 4" key="1">
    <citation type="submission" date="2019-02" db="EMBL/GenBank/DDBJ databases">
        <authorList>
            <consortium name="Pathogen Informatics"/>
        </authorList>
    </citation>
    <scope>NUCLEOTIDE SEQUENCE [LARGE SCALE GENOMIC DNA]</scope>
    <source>
        <strain evidence="4">clo34</strain>
    </source>
</reference>
<proteinExistence type="predicted"/>
<keyword evidence="1" id="KW-0712">Selenocysteine</keyword>
<protein>
    <submittedName>
        <fullName evidence="3">Glycine reductase, selenoprotein B</fullName>
        <ecNumber evidence="3">1.21.4.2</ecNumber>
    </submittedName>
</protein>
<evidence type="ECO:0000313" key="4">
    <source>
        <dbReference type="Proteomes" id="UP000411588"/>
    </source>
</evidence>
<accession>A0AB74QFR8</accession>
<name>A0AB74QFR8_CLODI</name>
<organism evidence="3 4">
    <name type="scientific">Clostridioides difficile</name>
    <name type="common">Peptoclostridium difficile</name>
    <dbReference type="NCBI Taxonomy" id="1496"/>
    <lineage>
        <taxon>Bacteria</taxon>
        <taxon>Bacillati</taxon>
        <taxon>Bacillota</taxon>
        <taxon>Clostridia</taxon>
        <taxon>Peptostreptococcales</taxon>
        <taxon>Peptostreptococcaceae</taxon>
        <taxon>Clostridioides</taxon>
    </lineage>
</organism>
<evidence type="ECO:0000313" key="3">
    <source>
        <dbReference type="EMBL" id="VFD33687.1"/>
    </source>
</evidence>
<dbReference type="NCBIfam" id="TIGR01918">
    <property type="entry name" value="various_sel_PB"/>
    <property type="match status" value="1"/>
</dbReference>
<comment type="caution">
    <text evidence="3">The sequence shown here is derived from an EMBL/GenBank/DDBJ whole genome shotgun (WGS) entry which is preliminary data.</text>
</comment>
<evidence type="ECO:0000256" key="2">
    <source>
        <dbReference type="ARBA" id="ARBA00023002"/>
    </source>
</evidence>
<gene>
    <name evidence="3" type="primary">grdB_3</name>
    <name evidence="3" type="ORF">SAMEA1402399_02745</name>
</gene>
<evidence type="ECO:0000256" key="1">
    <source>
        <dbReference type="ARBA" id="ARBA00022933"/>
    </source>
</evidence>
<sequence>MKKIVMILDQIQAGAGGKEKSNIPPAGKSSPLGPGVMMDPFLNESKVIATLFCGDEFFVNNQEEVTSKMIAMVKKLNPDVVICGPSFNYENFSKMSAILSKNINDKTDIPAFAAMSEENIDVINEYKNDICIVKTPKKGGIGLNDSLNNICKLAKAIANKEDITLMKEEFCYQ</sequence>
<dbReference type="InterPro" id="IPR010187">
    <property type="entry name" value="Various_sel_PB"/>
</dbReference>
<dbReference type="NCBIfam" id="NF041545">
    <property type="entry name" value="GrdB_like_no_Se"/>
    <property type="match status" value="1"/>
</dbReference>
<dbReference type="AlphaFoldDB" id="A0AB74QFR8"/>
<dbReference type="InterPro" id="IPR048083">
    <property type="entry name" value="GrdB-like"/>
</dbReference>
<dbReference type="RefSeq" id="WP_009901599.1">
    <property type="nucleotide sequence ID" value="NZ_BIQI01000023.1"/>
</dbReference>
<dbReference type="Proteomes" id="UP000411588">
    <property type="component" value="Unassembled WGS sequence"/>
</dbReference>
<dbReference type="GO" id="GO:0030699">
    <property type="term" value="F:glycine reductase activity"/>
    <property type="evidence" value="ECO:0007669"/>
    <property type="project" value="UniProtKB-EC"/>
</dbReference>
<dbReference type="EMBL" id="CAADAN010000010">
    <property type="protein sequence ID" value="VFD33687.1"/>
    <property type="molecule type" value="Genomic_DNA"/>
</dbReference>
<dbReference type="EC" id="1.21.4.2" evidence="3"/>
<keyword evidence="2 3" id="KW-0560">Oxidoreductase</keyword>
<dbReference type="Pfam" id="PF07355">
    <property type="entry name" value="GRDB"/>
    <property type="match status" value="1"/>
</dbReference>